<reference evidence="2" key="2">
    <citation type="submission" date="2014-07" db="EMBL/GenBank/DDBJ databases">
        <authorList>
            <person name="Hull J."/>
        </authorList>
    </citation>
    <scope>NUCLEOTIDE SEQUENCE</scope>
</reference>
<protein>
    <submittedName>
        <fullName evidence="2">Uncharacterized protein</fullName>
    </submittedName>
</protein>
<evidence type="ECO:0000313" key="3">
    <source>
        <dbReference type="EMBL" id="JAQ08980.1"/>
    </source>
</evidence>
<dbReference type="EMBL" id="GDHC01009649">
    <property type="protein sequence ID" value="JAQ08980.1"/>
    <property type="molecule type" value="Transcribed_RNA"/>
</dbReference>
<evidence type="ECO:0000256" key="1">
    <source>
        <dbReference type="SAM" id="SignalP"/>
    </source>
</evidence>
<dbReference type="InterPro" id="IPR009003">
    <property type="entry name" value="Peptidase_S1_PA"/>
</dbReference>
<sequence length="328" mass="37377">MEILVATVVLIAVCIVHTNTQAVEDAFNIEYYWGLRQNGVVKLHYKNKKSDWPRQPGYCYGALINWKHAVVPCSCVAYTQDSSMSSPWFQASHSTKVNAIPANDIMIGLMSHEHTNKEKSGQVGVTSIKLHSKCDATFQVDYALLTLAKKIEKSRMVWINSPDRDEYRKQIERVSIGSAIGGNCVIMRWVDSIPAPGGPRTWEIIESSVKFQHWDMCLPLVCPLYQKDGVTRYSPRDPKYCYSKTEGRRYCLTWVQEISLCDLVPGTPVFCDVGDIRGLMGLTHNFTSRCPYSNFFNGIIEAFDDAFEIAYDHLRVRNSEYFSKIRFP</sequence>
<evidence type="ECO:0000313" key="2">
    <source>
        <dbReference type="EMBL" id="JAG02527.1"/>
    </source>
</evidence>
<dbReference type="InterPro" id="IPR043504">
    <property type="entry name" value="Peptidase_S1_PA_chymotrypsin"/>
</dbReference>
<reference evidence="2" key="1">
    <citation type="journal article" date="2014" name="PLoS ONE">
        <title>Transcriptome-Based Identification of ABC Transporters in the Western Tarnished Plant Bug Lygus hesperus.</title>
        <authorList>
            <person name="Hull J.J."/>
            <person name="Chaney K."/>
            <person name="Geib S.M."/>
            <person name="Fabrick J.A."/>
            <person name="Brent C.S."/>
            <person name="Walsh D."/>
            <person name="Lavine L.C."/>
        </authorList>
    </citation>
    <scope>NUCLEOTIDE SEQUENCE</scope>
</reference>
<feature type="signal peptide" evidence="1">
    <location>
        <begin position="1"/>
        <end position="22"/>
    </location>
</feature>
<dbReference type="Gene3D" id="2.40.10.10">
    <property type="entry name" value="Trypsin-like serine proteases"/>
    <property type="match status" value="1"/>
</dbReference>
<gene>
    <name evidence="2" type="ORF">CM83_17186</name>
    <name evidence="3" type="ORF">g.25652</name>
</gene>
<dbReference type="EMBL" id="GBHO01041077">
    <property type="protein sequence ID" value="JAG02527.1"/>
    <property type="molecule type" value="Transcribed_RNA"/>
</dbReference>
<dbReference type="AlphaFoldDB" id="A0A0A9W269"/>
<reference evidence="3" key="3">
    <citation type="journal article" date="2016" name="Gigascience">
        <title>De novo construction of an expanded transcriptome assembly for the western tarnished plant bug, Lygus hesperus.</title>
        <authorList>
            <person name="Tassone E.E."/>
            <person name="Geib S.M."/>
            <person name="Hall B."/>
            <person name="Fabrick J.A."/>
            <person name="Brent C.S."/>
            <person name="Hull J.J."/>
        </authorList>
    </citation>
    <scope>NUCLEOTIDE SEQUENCE</scope>
</reference>
<name>A0A0A9W269_LYGHE</name>
<feature type="chain" id="PRO_5007389414" evidence="1">
    <location>
        <begin position="23"/>
        <end position="328"/>
    </location>
</feature>
<keyword evidence="1" id="KW-0732">Signal</keyword>
<dbReference type="SUPFAM" id="SSF50494">
    <property type="entry name" value="Trypsin-like serine proteases"/>
    <property type="match status" value="1"/>
</dbReference>
<accession>A0A0A9W269</accession>
<organism evidence="2">
    <name type="scientific">Lygus hesperus</name>
    <name type="common">Western plant bug</name>
    <dbReference type="NCBI Taxonomy" id="30085"/>
    <lineage>
        <taxon>Eukaryota</taxon>
        <taxon>Metazoa</taxon>
        <taxon>Ecdysozoa</taxon>
        <taxon>Arthropoda</taxon>
        <taxon>Hexapoda</taxon>
        <taxon>Insecta</taxon>
        <taxon>Pterygota</taxon>
        <taxon>Neoptera</taxon>
        <taxon>Paraneoptera</taxon>
        <taxon>Hemiptera</taxon>
        <taxon>Heteroptera</taxon>
        <taxon>Panheteroptera</taxon>
        <taxon>Cimicomorpha</taxon>
        <taxon>Miridae</taxon>
        <taxon>Mirini</taxon>
        <taxon>Lygus</taxon>
    </lineage>
</organism>
<proteinExistence type="predicted"/>